<dbReference type="Pfam" id="PF20398">
    <property type="entry name" value="DUF6691"/>
    <property type="match status" value="1"/>
</dbReference>
<feature type="transmembrane region" description="Helical" evidence="1">
    <location>
        <begin position="81"/>
        <end position="101"/>
    </location>
</feature>
<feature type="transmembrane region" description="Helical" evidence="1">
    <location>
        <begin position="107"/>
        <end position="128"/>
    </location>
</feature>
<name>A0A2U2J3Y9_9SPHN</name>
<dbReference type="AlphaFoldDB" id="A0A2U2J3Y9"/>
<feature type="transmembrane region" description="Helical" evidence="1">
    <location>
        <begin position="43"/>
        <end position="60"/>
    </location>
</feature>
<accession>A0A2U2J3Y9</accession>
<evidence type="ECO:0000256" key="1">
    <source>
        <dbReference type="SAM" id="Phobius"/>
    </source>
</evidence>
<keyword evidence="1" id="KW-0812">Transmembrane</keyword>
<keyword evidence="3" id="KW-1185">Reference proteome</keyword>
<sequence>MRKFLPGLIVGAIFGAGLALSDMVNPARVQAFLDVAGAWDPTLIFVMGAALVPSAIAYRVRGRMTRPLLGDRFSIPASRTLDRQLLIGAGMFGIGWGLVGFCPGPAVAGLVLGAWQPWLFVVAMLAGMTLHHVFTATRAPAPAYEG</sequence>
<dbReference type="InterPro" id="IPR046513">
    <property type="entry name" value="DUF6691"/>
</dbReference>
<comment type="caution">
    <text evidence="2">The sequence shown here is derived from an EMBL/GenBank/DDBJ whole genome shotgun (WGS) entry which is preliminary data.</text>
</comment>
<dbReference type="Proteomes" id="UP000245916">
    <property type="component" value="Unassembled WGS sequence"/>
</dbReference>
<dbReference type="OrthoDB" id="9790409at2"/>
<gene>
    <name evidence="2" type="ORF">DF286_09285</name>
</gene>
<reference evidence="2 3" key="1">
    <citation type="submission" date="2018-05" db="EMBL/GenBank/DDBJ databases">
        <title>Genome of Sphingosinicella humi QZX222.</title>
        <authorList>
            <person name="Qiao Z."/>
            <person name="Wang G."/>
        </authorList>
    </citation>
    <scope>NUCLEOTIDE SEQUENCE [LARGE SCALE GENOMIC DNA]</scope>
    <source>
        <strain evidence="2 3">QZX222</strain>
    </source>
</reference>
<keyword evidence="1" id="KW-1133">Transmembrane helix</keyword>
<keyword evidence="1" id="KW-0472">Membrane</keyword>
<organism evidence="2 3">
    <name type="scientific">Allosphingosinicella humi</name>
    <dbReference type="NCBI Taxonomy" id="2068657"/>
    <lineage>
        <taxon>Bacteria</taxon>
        <taxon>Pseudomonadati</taxon>
        <taxon>Pseudomonadota</taxon>
        <taxon>Alphaproteobacteria</taxon>
        <taxon>Sphingomonadales</taxon>
        <taxon>Sphingomonadaceae</taxon>
        <taxon>Allosphingosinicella</taxon>
    </lineage>
</organism>
<dbReference type="EMBL" id="QFFF01000001">
    <property type="protein sequence ID" value="PWG03038.1"/>
    <property type="molecule type" value="Genomic_DNA"/>
</dbReference>
<protein>
    <submittedName>
        <fullName evidence="2">Transporter</fullName>
    </submittedName>
</protein>
<dbReference type="RefSeq" id="WP_109271176.1">
    <property type="nucleotide sequence ID" value="NZ_QFFF01000001.1"/>
</dbReference>
<proteinExistence type="predicted"/>
<evidence type="ECO:0000313" key="2">
    <source>
        <dbReference type="EMBL" id="PWG03038.1"/>
    </source>
</evidence>
<evidence type="ECO:0000313" key="3">
    <source>
        <dbReference type="Proteomes" id="UP000245916"/>
    </source>
</evidence>